<protein>
    <submittedName>
        <fullName evidence="3">AAA+ superfamily ATPase</fullName>
    </submittedName>
</protein>
<evidence type="ECO:0000259" key="2">
    <source>
        <dbReference type="Pfam" id="PF13635"/>
    </source>
</evidence>
<dbReference type="PANTHER" id="PTHR43566:SF2">
    <property type="entry name" value="DUF4143 DOMAIN-CONTAINING PROTEIN"/>
    <property type="match status" value="1"/>
</dbReference>
<comment type="caution">
    <text evidence="3">The sequence shown here is derived from an EMBL/GenBank/DDBJ whole genome shotgun (WGS) entry which is preliminary data.</text>
</comment>
<dbReference type="InterPro" id="IPR041682">
    <property type="entry name" value="AAA_14"/>
</dbReference>
<dbReference type="Pfam" id="PF13635">
    <property type="entry name" value="DUF4143"/>
    <property type="match status" value="1"/>
</dbReference>
<dbReference type="Pfam" id="PF13173">
    <property type="entry name" value="AAA_14"/>
    <property type="match status" value="1"/>
</dbReference>
<reference evidence="3" key="1">
    <citation type="submission" date="2023-07" db="EMBL/GenBank/DDBJ databases">
        <title>Genomic Encyclopedia of Type Strains, Phase IV (KMG-IV): sequencing the most valuable type-strain genomes for metagenomic binning, comparative biology and taxonomic classification.</title>
        <authorList>
            <person name="Goeker M."/>
        </authorList>
    </citation>
    <scope>NUCLEOTIDE SEQUENCE</scope>
    <source>
        <strain evidence="3">DSM 24202</strain>
    </source>
</reference>
<gene>
    <name evidence="3" type="ORF">J3R75_000515</name>
</gene>
<proteinExistence type="predicted"/>
<dbReference type="AlphaFoldDB" id="A0AAE3VDA7"/>
<dbReference type="RefSeq" id="WP_307259730.1">
    <property type="nucleotide sequence ID" value="NZ_JAUSVL010000001.1"/>
</dbReference>
<accession>A0AAE3VDA7</accession>
<evidence type="ECO:0000313" key="4">
    <source>
        <dbReference type="Proteomes" id="UP001238163"/>
    </source>
</evidence>
<dbReference type="PANTHER" id="PTHR43566">
    <property type="entry name" value="CONSERVED PROTEIN"/>
    <property type="match status" value="1"/>
</dbReference>
<feature type="domain" description="AAA" evidence="1">
    <location>
        <begin position="24"/>
        <end position="137"/>
    </location>
</feature>
<dbReference type="EMBL" id="JAUSVL010000001">
    <property type="protein sequence ID" value="MDQ0288408.1"/>
    <property type="molecule type" value="Genomic_DNA"/>
</dbReference>
<evidence type="ECO:0000313" key="3">
    <source>
        <dbReference type="EMBL" id="MDQ0288408.1"/>
    </source>
</evidence>
<dbReference type="InterPro" id="IPR025420">
    <property type="entry name" value="DUF4143"/>
</dbReference>
<keyword evidence="4" id="KW-1185">Reference proteome</keyword>
<sequence length="424" mass="46390">MKKDTYLPRLLDVAVADYLTAFGAVVIEGAKWCGKTWTSRQHSQSEFLLGSPDGNFQNKRLAELSPALVLDGVVPRLLDEWQEVPLLWDAVRAEVDKRNAKGQFILTGSATPNQKGVLHSGAGRIGRLRMRPMSLFEAGLSSGVVSLAELCRGRMTPALTGEVELRSLAEHIVRGGWPGNLSVPVANAGLLAKEYLAAILENDIARLDGSKKNVQKMTLLLKSLARNESTTATNKVLKNDIRAIDAEDIDDDTIAAYLETFRRLFLLDNQLPFSPATRSSIRIKQAEKRHLADPSLTCALLRLNPEGLINDLETYGFLFEALAERDLRVYANSFGGELYHYQDYKNNEIDAVIELPDKSWCAFEIKLGANQIDSAANQLLSVNASIEKSGGAPASVLAVVCGLTNAAYQRPDGVFVVPLTALKN</sequence>
<name>A0AAE3VDA7_9BACT</name>
<dbReference type="Proteomes" id="UP001238163">
    <property type="component" value="Unassembled WGS sequence"/>
</dbReference>
<feature type="domain" description="DUF4143" evidence="2">
    <location>
        <begin position="201"/>
        <end position="367"/>
    </location>
</feature>
<evidence type="ECO:0000259" key="1">
    <source>
        <dbReference type="Pfam" id="PF13173"/>
    </source>
</evidence>
<organism evidence="3 4">
    <name type="scientific">Oligosphaera ethanolica</name>
    <dbReference type="NCBI Taxonomy" id="760260"/>
    <lineage>
        <taxon>Bacteria</taxon>
        <taxon>Pseudomonadati</taxon>
        <taxon>Lentisphaerota</taxon>
        <taxon>Oligosphaeria</taxon>
        <taxon>Oligosphaerales</taxon>
        <taxon>Oligosphaeraceae</taxon>
        <taxon>Oligosphaera</taxon>
    </lineage>
</organism>